<dbReference type="OrthoDB" id="6379801at2759"/>
<protein>
    <submittedName>
        <fullName evidence="3">(apollo) hypothetical protein</fullName>
    </submittedName>
</protein>
<gene>
    <name evidence="3" type="ORF">PAPOLLO_LOCUS13465</name>
</gene>
<dbReference type="InterPro" id="IPR005135">
    <property type="entry name" value="Endo/exonuclease/phosphatase"/>
</dbReference>
<dbReference type="PANTHER" id="PTHR33273:SF2">
    <property type="entry name" value="ENDONUCLEASE_EXONUCLEASE_PHOSPHATASE DOMAIN-CONTAINING PROTEIN"/>
    <property type="match status" value="1"/>
</dbReference>
<dbReference type="PANTHER" id="PTHR33273">
    <property type="entry name" value="DOMAIN-CONTAINING PROTEIN, PUTATIVE-RELATED"/>
    <property type="match status" value="1"/>
</dbReference>
<dbReference type="Pfam" id="PF14529">
    <property type="entry name" value="Exo_endo_phos_2"/>
    <property type="match status" value="1"/>
</dbReference>
<comment type="caution">
    <text evidence="3">The sequence shown here is derived from an EMBL/GenBank/DDBJ whole genome shotgun (WGS) entry which is preliminary data.</text>
</comment>
<evidence type="ECO:0000256" key="1">
    <source>
        <dbReference type="SAM" id="MobiDB-lite"/>
    </source>
</evidence>
<evidence type="ECO:0000259" key="2">
    <source>
        <dbReference type="Pfam" id="PF14529"/>
    </source>
</evidence>
<feature type="compositionally biased region" description="Basic residues" evidence="1">
    <location>
        <begin position="342"/>
        <end position="354"/>
    </location>
</feature>
<reference evidence="3" key="1">
    <citation type="submission" date="2021-04" db="EMBL/GenBank/DDBJ databases">
        <authorList>
            <person name="Tunstrom K."/>
        </authorList>
    </citation>
    <scope>NUCLEOTIDE SEQUENCE</scope>
</reference>
<keyword evidence="4" id="KW-1185">Reference proteome</keyword>
<accession>A0A8S3X2W8</accession>
<feature type="domain" description="Endonuclease/exonuclease/phosphatase" evidence="2">
    <location>
        <begin position="527"/>
        <end position="617"/>
    </location>
</feature>
<evidence type="ECO:0000313" key="4">
    <source>
        <dbReference type="Proteomes" id="UP000691718"/>
    </source>
</evidence>
<sequence>MAQYEQGGEESYSWGSTTYATLATSAGRSPPVQTTNPYGLPQDDGQWPSTSYAHMVATPVVPRPQAAVEPADQEKARYPPIVAECLLDWTRHFKELNRKLGHPPNARPFGKGVRFTPQSADEFCTIQRYMVELSKEIPSLTWYCYTPEEDKPTKVGIRGLPMGTDTKTIEEAIRAKGFKYVKAIPPRRGRPGCLYFAQLDHLSLEQLQDLYKTVELLYMRGVVIKAWRRKAGPAQCHRCQAFGHASANCFRSVKCVRCAGEHIASLCPRDREEELKCANCGKNHTANDRRCPVLRRTARRQGITLPGLVPEDPKKIPQSRARAVTIQEDGWATVTGKERQTSRRRKRTRSKKKSQTPQAVTSTPTPVGPVASQAQFTSEAPKKSVGRVPERAQSENIARSTQKQRLHNQDQRPRPVPTSSERRTSIAGFETAAIQRLVGIAIEVGSQVLADIRAGTDPITVVMKALANLLARHYRGERDEVTSQGAAYRGTAVLVRRDIVHQELELPVYQTMRSIGIKMEAAGEELRIYAAYRPPGTPFCSSDVRTVMEGETPTIIAGDLNAKHPAWGSRVINPPGHELYEDAERYSYDVLGPEEPTHVPTDPRKRPDVLDIVLSRNVNYPIVVEVL</sequence>
<feature type="region of interest" description="Disordered" evidence="1">
    <location>
        <begin position="327"/>
        <end position="425"/>
    </location>
</feature>
<feature type="region of interest" description="Disordered" evidence="1">
    <location>
        <begin position="25"/>
        <end position="49"/>
    </location>
</feature>
<evidence type="ECO:0000313" key="3">
    <source>
        <dbReference type="EMBL" id="CAG4998797.1"/>
    </source>
</evidence>
<organism evidence="3 4">
    <name type="scientific">Parnassius apollo</name>
    <name type="common">Apollo butterfly</name>
    <name type="synonym">Papilio apollo</name>
    <dbReference type="NCBI Taxonomy" id="110799"/>
    <lineage>
        <taxon>Eukaryota</taxon>
        <taxon>Metazoa</taxon>
        <taxon>Ecdysozoa</taxon>
        <taxon>Arthropoda</taxon>
        <taxon>Hexapoda</taxon>
        <taxon>Insecta</taxon>
        <taxon>Pterygota</taxon>
        <taxon>Neoptera</taxon>
        <taxon>Endopterygota</taxon>
        <taxon>Lepidoptera</taxon>
        <taxon>Glossata</taxon>
        <taxon>Ditrysia</taxon>
        <taxon>Papilionoidea</taxon>
        <taxon>Papilionidae</taxon>
        <taxon>Parnassiinae</taxon>
        <taxon>Parnassini</taxon>
        <taxon>Parnassius</taxon>
        <taxon>Parnassius</taxon>
    </lineage>
</organism>
<dbReference type="GO" id="GO:0003824">
    <property type="term" value="F:catalytic activity"/>
    <property type="evidence" value="ECO:0007669"/>
    <property type="project" value="InterPro"/>
</dbReference>
<proteinExistence type="predicted"/>
<dbReference type="Proteomes" id="UP000691718">
    <property type="component" value="Unassembled WGS sequence"/>
</dbReference>
<name>A0A8S3X2W8_PARAO</name>
<feature type="compositionally biased region" description="Polar residues" evidence="1">
    <location>
        <begin position="25"/>
        <end position="37"/>
    </location>
</feature>
<dbReference type="AlphaFoldDB" id="A0A8S3X2W8"/>
<feature type="compositionally biased region" description="Polar residues" evidence="1">
    <location>
        <begin position="394"/>
        <end position="403"/>
    </location>
</feature>
<dbReference type="EMBL" id="CAJQZP010000935">
    <property type="protein sequence ID" value="CAG4998797.1"/>
    <property type="molecule type" value="Genomic_DNA"/>
</dbReference>